<keyword evidence="6" id="KW-1185">Reference proteome</keyword>
<dbReference type="Pfam" id="PF06203">
    <property type="entry name" value="CCT"/>
    <property type="match status" value="1"/>
</dbReference>
<evidence type="ECO:0000313" key="5">
    <source>
        <dbReference type="EMBL" id="KAF2297826.1"/>
    </source>
</evidence>
<name>A0A6A6LCT2_HEVBR</name>
<dbReference type="GO" id="GO:0005634">
    <property type="term" value="C:nucleus"/>
    <property type="evidence" value="ECO:0007669"/>
    <property type="project" value="UniProtKB-SubCell"/>
</dbReference>
<feature type="domain" description="CCT" evidence="4">
    <location>
        <begin position="221"/>
        <end position="258"/>
    </location>
</feature>
<accession>A0A6A6LCT2</accession>
<evidence type="ECO:0000259" key="4">
    <source>
        <dbReference type="Pfam" id="PF06203"/>
    </source>
</evidence>
<dbReference type="GO" id="GO:0009909">
    <property type="term" value="P:regulation of flower development"/>
    <property type="evidence" value="ECO:0007669"/>
    <property type="project" value="InterPro"/>
</dbReference>
<keyword evidence="2" id="KW-0539">Nucleus</keyword>
<feature type="region of interest" description="Disordered" evidence="3">
    <location>
        <begin position="263"/>
        <end position="284"/>
    </location>
</feature>
<dbReference type="Proteomes" id="UP000467840">
    <property type="component" value="Chromosome 1"/>
</dbReference>
<dbReference type="EMBL" id="JAAGAX010000011">
    <property type="protein sequence ID" value="KAF2297826.1"/>
    <property type="molecule type" value="Genomic_DNA"/>
</dbReference>
<dbReference type="InterPro" id="IPR010402">
    <property type="entry name" value="CCT_domain"/>
</dbReference>
<evidence type="ECO:0000256" key="1">
    <source>
        <dbReference type="ARBA" id="ARBA00004123"/>
    </source>
</evidence>
<dbReference type="PANTHER" id="PTHR31319">
    <property type="entry name" value="ZINC FINGER PROTEIN CONSTANS-LIKE 4"/>
    <property type="match status" value="1"/>
</dbReference>
<gene>
    <name evidence="5" type="ORF">GH714_003786</name>
</gene>
<organism evidence="5 6">
    <name type="scientific">Hevea brasiliensis</name>
    <name type="common">Para rubber tree</name>
    <name type="synonym">Siphonia brasiliensis</name>
    <dbReference type="NCBI Taxonomy" id="3981"/>
    <lineage>
        <taxon>Eukaryota</taxon>
        <taxon>Viridiplantae</taxon>
        <taxon>Streptophyta</taxon>
        <taxon>Embryophyta</taxon>
        <taxon>Tracheophyta</taxon>
        <taxon>Spermatophyta</taxon>
        <taxon>Magnoliopsida</taxon>
        <taxon>eudicotyledons</taxon>
        <taxon>Gunneridae</taxon>
        <taxon>Pentapetalae</taxon>
        <taxon>rosids</taxon>
        <taxon>fabids</taxon>
        <taxon>Malpighiales</taxon>
        <taxon>Euphorbiaceae</taxon>
        <taxon>Crotonoideae</taxon>
        <taxon>Micrandreae</taxon>
        <taxon>Hevea</taxon>
    </lineage>
</organism>
<sequence length="301" mass="34253">MVFSDCGFSFSEPFSPFFDSSTYMFQELSSNEHTQNPVHNSNSFDNFNPNILSSSPPSHKLENLSLHQATLQPVADGSNLVNGYSNFSAMDALGVKTEECQMDFDSSYNHQLFMPHSYNGVENVATISYSSNSFEEKPEFPFQPRFNTLLGSPTNYQNQPLSSPENNFLAGNLRRVCSTGDIQNIRTAHTAQRFFSSPLANENSFTEEANFKLVRYSAEERKDKISKYRAKRSQRNFTKTIKTLADKRLRIRGRFTRNDESGEIPKVKWDSGKEDGGRIKGGGRGDFADSFRHAQFQYYNY</sequence>
<protein>
    <recommendedName>
        <fullName evidence="4">CCT domain-containing protein</fullName>
    </recommendedName>
</protein>
<dbReference type="AlphaFoldDB" id="A0A6A6LCT2"/>
<comment type="caution">
    <text evidence="5">The sequence shown here is derived from an EMBL/GenBank/DDBJ whole genome shotgun (WGS) entry which is preliminary data.</text>
</comment>
<reference evidence="5 6" key="1">
    <citation type="journal article" date="2020" name="Mol. Plant">
        <title>The Chromosome-Based Rubber Tree Genome Provides New Insights into Spurge Genome Evolution and Rubber Biosynthesis.</title>
        <authorList>
            <person name="Liu J."/>
            <person name="Shi C."/>
            <person name="Shi C.C."/>
            <person name="Li W."/>
            <person name="Zhang Q.J."/>
            <person name="Zhang Y."/>
            <person name="Li K."/>
            <person name="Lu H.F."/>
            <person name="Shi C."/>
            <person name="Zhu S.T."/>
            <person name="Xiao Z.Y."/>
            <person name="Nan H."/>
            <person name="Yue Y."/>
            <person name="Zhu X.G."/>
            <person name="Wu Y."/>
            <person name="Hong X.N."/>
            <person name="Fan G.Y."/>
            <person name="Tong Y."/>
            <person name="Zhang D."/>
            <person name="Mao C.L."/>
            <person name="Liu Y.L."/>
            <person name="Hao S.J."/>
            <person name="Liu W.Q."/>
            <person name="Lv M.Q."/>
            <person name="Zhang H.B."/>
            <person name="Liu Y."/>
            <person name="Hu-Tang G.R."/>
            <person name="Wang J.P."/>
            <person name="Wang J.H."/>
            <person name="Sun Y.H."/>
            <person name="Ni S.B."/>
            <person name="Chen W.B."/>
            <person name="Zhang X.C."/>
            <person name="Jiao Y.N."/>
            <person name="Eichler E.E."/>
            <person name="Li G.H."/>
            <person name="Liu X."/>
            <person name="Gao L.Z."/>
        </authorList>
    </citation>
    <scope>NUCLEOTIDE SEQUENCE [LARGE SCALE GENOMIC DNA]</scope>
    <source>
        <strain evidence="6">cv. GT1</strain>
        <tissue evidence="5">Leaf</tissue>
    </source>
</reference>
<comment type="subcellular location">
    <subcellularLocation>
        <location evidence="1">Nucleus</location>
    </subcellularLocation>
</comment>
<dbReference type="PANTHER" id="PTHR31319:SF103">
    <property type="entry name" value="CCT MOTIF FAMILY PROTEIN"/>
    <property type="match status" value="1"/>
</dbReference>
<proteinExistence type="predicted"/>
<evidence type="ECO:0000256" key="3">
    <source>
        <dbReference type="SAM" id="MobiDB-lite"/>
    </source>
</evidence>
<evidence type="ECO:0000313" key="6">
    <source>
        <dbReference type="Proteomes" id="UP000467840"/>
    </source>
</evidence>
<evidence type="ECO:0000256" key="2">
    <source>
        <dbReference type="ARBA" id="ARBA00023242"/>
    </source>
</evidence>
<feature type="compositionally biased region" description="Basic and acidic residues" evidence="3">
    <location>
        <begin position="263"/>
        <end position="278"/>
    </location>
</feature>
<dbReference type="GO" id="GO:0003700">
    <property type="term" value="F:DNA-binding transcription factor activity"/>
    <property type="evidence" value="ECO:0007669"/>
    <property type="project" value="TreeGrafter"/>
</dbReference>
<dbReference type="InterPro" id="IPR045281">
    <property type="entry name" value="CONSTANS-like"/>
</dbReference>